<reference evidence="3 4" key="1">
    <citation type="submission" date="2016-11" db="EMBL/GenBank/DDBJ databases">
        <authorList>
            <person name="Jaros S."/>
            <person name="Januszkiewicz K."/>
            <person name="Wedrychowicz H."/>
        </authorList>
    </citation>
    <scope>NUCLEOTIDE SEQUENCE [LARGE SCALE GENOMIC DNA]</scope>
    <source>
        <strain evidence="3 4">DSM 43832</strain>
    </source>
</reference>
<feature type="transmembrane region" description="Helical" evidence="1">
    <location>
        <begin position="253"/>
        <end position="273"/>
    </location>
</feature>
<keyword evidence="3" id="KW-0012">Acyltransferase</keyword>
<dbReference type="STRING" id="1848.SAMN05443637_11197"/>
<keyword evidence="3" id="KW-0808">Transferase</keyword>
<keyword evidence="3" id="KW-0378">Hydrolase</keyword>
<feature type="transmembrane region" description="Helical" evidence="1">
    <location>
        <begin position="42"/>
        <end position="58"/>
    </location>
</feature>
<dbReference type="Pfam" id="PF01757">
    <property type="entry name" value="Acyl_transf_3"/>
    <property type="match status" value="1"/>
</dbReference>
<dbReference type="Proteomes" id="UP000184363">
    <property type="component" value="Unassembled WGS sequence"/>
</dbReference>
<dbReference type="InterPro" id="IPR002656">
    <property type="entry name" value="Acyl_transf_3_dom"/>
</dbReference>
<feature type="transmembrane region" description="Helical" evidence="1">
    <location>
        <begin position="350"/>
        <end position="367"/>
    </location>
</feature>
<gene>
    <name evidence="3" type="ORF">SAMN05443637_11197</name>
</gene>
<dbReference type="AlphaFoldDB" id="A0A1M6UZ58"/>
<dbReference type="OrthoDB" id="3404679at2"/>
<dbReference type="GO" id="GO:0016787">
    <property type="term" value="F:hydrolase activity"/>
    <property type="evidence" value="ECO:0007669"/>
    <property type="project" value="UniProtKB-KW"/>
</dbReference>
<keyword evidence="1" id="KW-0472">Membrane</keyword>
<keyword evidence="1" id="KW-1133">Transmembrane helix</keyword>
<evidence type="ECO:0000259" key="2">
    <source>
        <dbReference type="Pfam" id="PF01757"/>
    </source>
</evidence>
<evidence type="ECO:0000313" key="4">
    <source>
        <dbReference type="Proteomes" id="UP000184363"/>
    </source>
</evidence>
<dbReference type="EMBL" id="FRAP01000011">
    <property type="protein sequence ID" value="SHK74421.1"/>
    <property type="molecule type" value="Genomic_DNA"/>
</dbReference>
<feature type="transmembrane region" description="Helical" evidence="1">
    <location>
        <begin position="79"/>
        <end position="98"/>
    </location>
</feature>
<feature type="transmembrane region" description="Helical" evidence="1">
    <location>
        <begin position="388"/>
        <end position="409"/>
    </location>
</feature>
<keyword evidence="1" id="KW-0812">Transmembrane</keyword>
<feature type="domain" description="Acyltransferase 3" evidence="2">
    <location>
        <begin position="135"/>
        <end position="362"/>
    </location>
</feature>
<feature type="transmembrane region" description="Helical" evidence="1">
    <location>
        <begin position="159"/>
        <end position="179"/>
    </location>
</feature>
<protein>
    <submittedName>
        <fullName evidence="3">Peptidoglycan/LPS O-acetylase OafA/YrhL, contains acyltransferase and SGNH-hydrolase domains</fullName>
    </submittedName>
</protein>
<keyword evidence="4" id="KW-1185">Reference proteome</keyword>
<feature type="transmembrane region" description="Helical" evidence="1">
    <location>
        <begin position="191"/>
        <end position="215"/>
    </location>
</feature>
<name>A0A1M6UZ58_PSETH</name>
<proteinExistence type="predicted"/>
<dbReference type="RefSeq" id="WP_143172182.1">
    <property type="nucleotide sequence ID" value="NZ_CALGVN010000060.1"/>
</dbReference>
<evidence type="ECO:0000256" key="1">
    <source>
        <dbReference type="SAM" id="Phobius"/>
    </source>
</evidence>
<feature type="transmembrane region" description="Helical" evidence="1">
    <location>
        <begin position="279"/>
        <end position="299"/>
    </location>
</feature>
<evidence type="ECO:0000313" key="3">
    <source>
        <dbReference type="EMBL" id="SHK74421.1"/>
    </source>
</evidence>
<dbReference type="GO" id="GO:0016747">
    <property type="term" value="F:acyltransferase activity, transferring groups other than amino-acyl groups"/>
    <property type="evidence" value="ECO:0007669"/>
    <property type="project" value="InterPro"/>
</dbReference>
<sequence>MSAVAPGRAVPPAVTAFAGLAVLVVALQTSGGFAVELLGPDLVLAAAGFVVTVTVLTAKDTAGWPVRLGAWYRDQLGRHGPLLLLVLLAGLAAVALLGRTQQVGQAAVDAAGGLLGVQNWVELLRAGALPLPPELTDLLFAHGDWYATRLDRIDPFGTLWLIALLVQFTLLWPLVLHGLRWVLRVRAGRGALRIVAVVALLAVLSVAAGLLRARWGADPVELAFGSHVRAAEFLLGATAGATAAALPRPTHRAAWPLAALGLGGLVASAVVATRWREDWLATGGPASAALATALVLLALHLDSGEPAGKLAGVLGRGLPLELGRSAYPILLLHAPVFWLIQLAVPGARPFALIAVGTALAWFLGLLVQDGLLRRRRDAAAGHPPRIGAVLRAGLAAALVAGLAATVVLADRRPVGSTGGPAVLVLGGSSGADAAAALAASRFSVVDATRPGCGLLPDPPVPDSPSRPTALAQAPLPAPDCTGTAARWRAAVAATRPVAVVLDLSADAAPRRAPSTLPAPCDPAFRALYRALVTDAVGALTAGAPGRPVLVPALGTDTGRPSADARSSCLDALLVEAVATHAALVRFDPDGPLCPVGYCRTVGEPGAPRFGDGVHLTGAGIAALAGPLEDRLVTLLAPDATATRTRGFATGCAPDREGIEDGC</sequence>
<accession>A0A1M6UZ58</accession>
<organism evidence="3 4">
    <name type="scientific">Pseudonocardia thermophila</name>
    <dbReference type="NCBI Taxonomy" id="1848"/>
    <lineage>
        <taxon>Bacteria</taxon>
        <taxon>Bacillati</taxon>
        <taxon>Actinomycetota</taxon>
        <taxon>Actinomycetes</taxon>
        <taxon>Pseudonocardiales</taxon>
        <taxon>Pseudonocardiaceae</taxon>
        <taxon>Pseudonocardia</taxon>
    </lineage>
</organism>